<evidence type="ECO:0000256" key="9">
    <source>
        <dbReference type="RuleBase" id="RU003357"/>
    </source>
</evidence>
<dbReference type="InterPro" id="IPR037066">
    <property type="entry name" value="Plug_dom_sf"/>
</dbReference>
<dbReference type="PANTHER" id="PTHR47234">
    <property type="match status" value="1"/>
</dbReference>
<organism evidence="12 13">
    <name type="scientific">Emcibacter nanhaiensis</name>
    <dbReference type="NCBI Taxonomy" id="1505037"/>
    <lineage>
        <taxon>Bacteria</taxon>
        <taxon>Pseudomonadati</taxon>
        <taxon>Pseudomonadota</taxon>
        <taxon>Alphaproteobacteria</taxon>
        <taxon>Emcibacterales</taxon>
        <taxon>Emcibacteraceae</taxon>
        <taxon>Emcibacter</taxon>
    </lineage>
</organism>
<keyword evidence="5 9" id="KW-0798">TonB box</keyword>
<dbReference type="InterPro" id="IPR000531">
    <property type="entry name" value="Beta-barrel_TonB"/>
</dbReference>
<dbReference type="GO" id="GO:0009279">
    <property type="term" value="C:cell outer membrane"/>
    <property type="evidence" value="ECO:0007669"/>
    <property type="project" value="UniProtKB-SubCell"/>
</dbReference>
<evidence type="ECO:0000313" key="13">
    <source>
        <dbReference type="Proteomes" id="UP000319148"/>
    </source>
</evidence>
<dbReference type="InterPro" id="IPR036942">
    <property type="entry name" value="Beta-barrel_TonB_sf"/>
</dbReference>
<evidence type="ECO:0000256" key="7">
    <source>
        <dbReference type="ARBA" id="ARBA00023237"/>
    </source>
</evidence>
<sequence>MKSVFSTRLRYGVSALVLAGLHTIPLHQTAQAQEAEEGMVFEEVVVTGSRIARKELTSVSPVSVMGSEEIKLSGNVNIERVLNELPQVMPALTSSSNNPGNGTATIDLRGLGSNRTLVLVNGRRHVPTTLDGIVDINQIPTSLVERVEVVTGGASAVYGSDAISGVVNFIYKDDFEGVELDASYDMTAKGDAEIFNTSVTLGSNFADDRGNAVLYVGYNKRNGLFAGERDFGEQALGDSAYCYTGTTPSVLEPCGSSRVPSTFADNLGVSFVNGEATPNIFTGNVPAWTDPDAPADPYPFGYNYMPVNYLQLPQERFSAAALGHYDINEHVTAYAEISFVQHNTPQQLAPTPAEIKNFHFNYADNPYLTDGSKALFATLDDGSGKDITAGDGTVFLSKVRRRLLENGPRLADSEFSSLRIVTGLKGDVDDNWNYDVSVNYGRVVNSNALFNDASSSRFINGLNAGVANDGSVRCLSQLDPDGNYDTSLDPSCVPVNIWGDDSMTEDMVAYTAQDSLARITYEQFIVEGIINGTIAELPAGDLGVAFGASYREENATGAQDWPSASGDLLGFNAQVGTDAGYHVSEVFGEVVIPILSDTAGAELLEASGALRYSDYSSVGSVWTYAGGLTWQPISDIRIRGQYQRAVRAPNINELFGGESQGFPSYRDPCNSANGLTPEQEAFCVAWGVPAGLIDTFSQGDSQTEVFFTSSPDLQEEVTDTFTLGAVIQPSAVEGLNVTIDYYNIKLSDAIGLFGGSAQGNINGCFASMDLNSQYCQNSILRNPLGDLEANRIGSANLATAKTEGIDFQIDYSFEVDGMGIGEEPATLGIMVRGNYLMTMKFQSEEGQDFLECAGIYACWNNPFALSGTSPEWKATTRFSYASGPFQFNIDWRYIGSMKSSDFSDDPTLQVGDDTGQVPENQEIGAWNYFDLSMSYQATDNVNIYGGVENIFDKKPPLIGELYGIQNNTDPSTYDTLGTRFYFGVTTRF</sequence>
<keyword evidence="6 8" id="KW-0472">Membrane</keyword>
<gene>
    <name evidence="12" type="ORF">FIV46_13565</name>
</gene>
<keyword evidence="7 8" id="KW-0998">Cell outer membrane</keyword>
<dbReference type="PANTHER" id="PTHR47234:SF2">
    <property type="entry name" value="TONB-DEPENDENT RECEPTOR"/>
    <property type="match status" value="1"/>
</dbReference>
<dbReference type="SUPFAM" id="SSF56935">
    <property type="entry name" value="Porins"/>
    <property type="match status" value="1"/>
</dbReference>
<keyword evidence="4 8" id="KW-0812">Transmembrane</keyword>
<dbReference type="EMBL" id="VFIY01000016">
    <property type="protein sequence ID" value="TPD58907.1"/>
    <property type="molecule type" value="Genomic_DNA"/>
</dbReference>
<dbReference type="Gene3D" id="2.40.170.20">
    <property type="entry name" value="TonB-dependent receptor, beta-barrel domain"/>
    <property type="match status" value="1"/>
</dbReference>
<dbReference type="Pfam" id="PF00593">
    <property type="entry name" value="TonB_dep_Rec_b-barrel"/>
    <property type="match status" value="1"/>
</dbReference>
<keyword evidence="3 8" id="KW-1134">Transmembrane beta strand</keyword>
<accession>A0A501PFU3</accession>
<comment type="similarity">
    <text evidence="8 9">Belongs to the TonB-dependent receptor family.</text>
</comment>
<dbReference type="RefSeq" id="WP_139941484.1">
    <property type="nucleotide sequence ID" value="NZ_JBHSYP010000002.1"/>
</dbReference>
<evidence type="ECO:0000256" key="5">
    <source>
        <dbReference type="ARBA" id="ARBA00023077"/>
    </source>
</evidence>
<evidence type="ECO:0000259" key="10">
    <source>
        <dbReference type="Pfam" id="PF00593"/>
    </source>
</evidence>
<dbReference type="AlphaFoldDB" id="A0A501PFU3"/>
<dbReference type="Pfam" id="PF07715">
    <property type="entry name" value="Plug"/>
    <property type="match status" value="1"/>
</dbReference>
<feature type="domain" description="TonB-dependent receptor-like beta-barrel" evidence="10">
    <location>
        <begin position="379"/>
        <end position="950"/>
    </location>
</feature>
<proteinExistence type="inferred from homology"/>
<evidence type="ECO:0000313" key="12">
    <source>
        <dbReference type="EMBL" id="TPD58907.1"/>
    </source>
</evidence>
<evidence type="ECO:0000256" key="8">
    <source>
        <dbReference type="PROSITE-ProRule" id="PRU01360"/>
    </source>
</evidence>
<dbReference type="OrthoDB" id="7582244at2"/>
<evidence type="ECO:0000256" key="3">
    <source>
        <dbReference type="ARBA" id="ARBA00022452"/>
    </source>
</evidence>
<comment type="caution">
    <text evidence="12">The sequence shown here is derived from an EMBL/GenBank/DDBJ whole genome shotgun (WGS) entry which is preliminary data.</text>
</comment>
<keyword evidence="13" id="KW-1185">Reference proteome</keyword>
<evidence type="ECO:0000256" key="2">
    <source>
        <dbReference type="ARBA" id="ARBA00022448"/>
    </source>
</evidence>
<evidence type="ECO:0008006" key="14">
    <source>
        <dbReference type="Google" id="ProtNLM"/>
    </source>
</evidence>
<comment type="subcellular location">
    <subcellularLocation>
        <location evidence="1 8">Cell outer membrane</location>
        <topology evidence="1 8">Multi-pass membrane protein</topology>
    </subcellularLocation>
</comment>
<reference evidence="13" key="1">
    <citation type="submission" date="2019-06" db="EMBL/GenBank/DDBJ databases">
        <title>The complete genome of Emcibacter congregatus ZYLT.</title>
        <authorList>
            <person name="Zhao Z."/>
        </authorList>
    </citation>
    <scope>NUCLEOTIDE SEQUENCE [LARGE SCALE GENOMIC DNA]</scope>
    <source>
        <strain evidence="13">MCCC 1A06723</strain>
    </source>
</reference>
<dbReference type="InterPro" id="IPR012910">
    <property type="entry name" value="Plug_dom"/>
</dbReference>
<name>A0A501PFU3_9PROT</name>
<protein>
    <recommendedName>
        <fullName evidence="14">TonB-dependent receptor</fullName>
    </recommendedName>
</protein>
<evidence type="ECO:0000256" key="6">
    <source>
        <dbReference type="ARBA" id="ARBA00023136"/>
    </source>
</evidence>
<feature type="domain" description="TonB-dependent receptor plug" evidence="11">
    <location>
        <begin position="58"/>
        <end position="166"/>
    </location>
</feature>
<dbReference type="PROSITE" id="PS52016">
    <property type="entry name" value="TONB_DEPENDENT_REC_3"/>
    <property type="match status" value="1"/>
</dbReference>
<evidence type="ECO:0000256" key="4">
    <source>
        <dbReference type="ARBA" id="ARBA00022692"/>
    </source>
</evidence>
<dbReference type="InterPro" id="IPR039426">
    <property type="entry name" value="TonB-dep_rcpt-like"/>
</dbReference>
<keyword evidence="2 8" id="KW-0813">Transport</keyword>
<evidence type="ECO:0000256" key="1">
    <source>
        <dbReference type="ARBA" id="ARBA00004571"/>
    </source>
</evidence>
<dbReference type="Gene3D" id="2.170.130.10">
    <property type="entry name" value="TonB-dependent receptor, plug domain"/>
    <property type="match status" value="1"/>
</dbReference>
<dbReference type="Proteomes" id="UP000319148">
    <property type="component" value="Unassembled WGS sequence"/>
</dbReference>
<evidence type="ECO:0000259" key="11">
    <source>
        <dbReference type="Pfam" id="PF07715"/>
    </source>
</evidence>